<dbReference type="STRING" id="983966.A0A1E4S7N3"/>
<keyword evidence="1 3" id="KW-0853">WD repeat</keyword>
<evidence type="ECO:0000256" key="4">
    <source>
        <dbReference type="SAM" id="MobiDB-lite"/>
    </source>
</evidence>
<evidence type="ECO:0000256" key="2">
    <source>
        <dbReference type="ARBA" id="ARBA00022737"/>
    </source>
</evidence>
<feature type="compositionally biased region" description="Low complexity" evidence="4">
    <location>
        <begin position="434"/>
        <end position="446"/>
    </location>
</feature>
<evidence type="ECO:0000256" key="3">
    <source>
        <dbReference type="PROSITE-ProRule" id="PRU00221"/>
    </source>
</evidence>
<dbReference type="OrthoDB" id="361494at2759"/>
<reference evidence="5 6" key="1">
    <citation type="journal article" date="2016" name="Proc. Natl. Acad. Sci. U.S.A.">
        <title>Comparative genomics of biotechnologically important yeasts.</title>
        <authorList>
            <person name="Riley R."/>
            <person name="Haridas S."/>
            <person name="Wolfe K.H."/>
            <person name="Lopes M.R."/>
            <person name="Hittinger C.T."/>
            <person name="Goeker M."/>
            <person name="Salamov A.A."/>
            <person name="Wisecaver J.H."/>
            <person name="Long T.M."/>
            <person name="Calvey C.H."/>
            <person name="Aerts A.L."/>
            <person name="Barry K.W."/>
            <person name="Choi C."/>
            <person name="Clum A."/>
            <person name="Coughlan A.Y."/>
            <person name="Deshpande S."/>
            <person name="Douglass A.P."/>
            <person name="Hanson S.J."/>
            <person name="Klenk H.-P."/>
            <person name="LaButti K.M."/>
            <person name="Lapidus A."/>
            <person name="Lindquist E.A."/>
            <person name="Lipzen A.M."/>
            <person name="Meier-Kolthoff J.P."/>
            <person name="Ohm R.A."/>
            <person name="Otillar R.P."/>
            <person name="Pangilinan J.L."/>
            <person name="Peng Y."/>
            <person name="Rokas A."/>
            <person name="Rosa C.A."/>
            <person name="Scheuner C."/>
            <person name="Sibirny A.A."/>
            <person name="Slot J.C."/>
            <person name="Stielow J.B."/>
            <person name="Sun H."/>
            <person name="Kurtzman C.P."/>
            <person name="Blackwell M."/>
            <person name="Grigoriev I.V."/>
            <person name="Jeffries T.W."/>
        </authorList>
    </citation>
    <scope>NUCLEOTIDE SEQUENCE [LARGE SCALE GENOMIC DNA]</scope>
    <source>
        <strain evidence="6">ATCC 18201 / CBS 1600 / BCRC 20928 / JCM 3617 / NBRC 0987 / NRRL Y-1542</strain>
    </source>
</reference>
<dbReference type="InterPro" id="IPR015943">
    <property type="entry name" value="WD40/YVTN_repeat-like_dom_sf"/>
</dbReference>
<dbReference type="Gene3D" id="2.130.10.10">
    <property type="entry name" value="YVTN repeat-like/Quinoprotein amine dehydrogenase"/>
    <property type="match status" value="1"/>
</dbReference>
<dbReference type="EMBL" id="KV453926">
    <property type="protein sequence ID" value="ODV75473.1"/>
    <property type="molecule type" value="Genomic_DNA"/>
</dbReference>
<accession>A0A1E4S7N3</accession>
<evidence type="ECO:0000256" key="1">
    <source>
        <dbReference type="ARBA" id="ARBA00022574"/>
    </source>
</evidence>
<dbReference type="PROSITE" id="PS00678">
    <property type="entry name" value="WD_REPEATS_1"/>
    <property type="match status" value="1"/>
</dbReference>
<protein>
    <submittedName>
        <fullName evidence="5">WD40 repeat-like protein</fullName>
    </submittedName>
</protein>
<proteinExistence type="predicted"/>
<gene>
    <name evidence="5" type="ORF">CYBJADRAFT_166202</name>
</gene>
<dbReference type="AlphaFoldDB" id="A0A1E4S7N3"/>
<dbReference type="GeneID" id="30988795"/>
<dbReference type="InterPro" id="IPR019775">
    <property type="entry name" value="WD40_repeat_CS"/>
</dbReference>
<dbReference type="InterPro" id="IPR050459">
    <property type="entry name" value="WD_repeat_RBAP46/RBAP48/MSI1"/>
</dbReference>
<dbReference type="SUPFAM" id="SSF50978">
    <property type="entry name" value="WD40 repeat-like"/>
    <property type="match status" value="1"/>
</dbReference>
<dbReference type="PROSITE" id="PS50294">
    <property type="entry name" value="WD_REPEATS_REGION"/>
    <property type="match status" value="1"/>
</dbReference>
<evidence type="ECO:0000313" key="5">
    <source>
        <dbReference type="EMBL" id="ODV75473.1"/>
    </source>
</evidence>
<keyword evidence="2" id="KW-0677">Repeat</keyword>
<dbReference type="RefSeq" id="XP_020072512.1">
    <property type="nucleotide sequence ID" value="XM_020214399.1"/>
</dbReference>
<dbReference type="OMA" id="FNHKKHF"/>
<dbReference type="InterPro" id="IPR001680">
    <property type="entry name" value="WD40_rpt"/>
</dbReference>
<dbReference type="SMART" id="SM00320">
    <property type="entry name" value="WD40"/>
    <property type="match status" value="4"/>
</dbReference>
<feature type="repeat" description="WD" evidence="3">
    <location>
        <begin position="269"/>
        <end position="295"/>
    </location>
</feature>
<keyword evidence="6" id="KW-1185">Reference proteome</keyword>
<organism evidence="5 6">
    <name type="scientific">Cyberlindnera jadinii (strain ATCC 18201 / CBS 1600 / BCRC 20928 / JCM 3617 / NBRC 0987 / NRRL Y-1542)</name>
    <name type="common">Torula yeast</name>
    <name type="synonym">Candida utilis</name>
    <dbReference type="NCBI Taxonomy" id="983966"/>
    <lineage>
        <taxon>Eukaryota</taxon>
        <taxon>Fungi</taxon>
        <taxon>Dikarya</taxon>
        <taxon>Ascomycota</taxon>
        <taxon>Saccharomycotina</taxon>
        <taxon>Saccharomycetes</taxon>
        <taxon>Phaffomycetales</taxon>
        <taxon>Phaffomycetaceae</taxon>
        <taxon>Cyberlindnera</taxon>
    </lineage>
</organism>
<sequence>MDHYSPPTLFRQNAMTSKMRSVSAPHDTRLYHQADREIINKTLPSPKSNICSNYWRIPDDELFLTSISVNKENPEQLAVASGKCESNLFIYDIDYKDMSLTHQQTISLPYIQSTQWLGYDKAESLLLTGHRNGSAHIVSIPDSNSEESASIIKRFNHKKHFTSNYQRSISVDQLVLPNWINNRQNFLSSCNESIFLWDMHHRSDLPILKTQHLGLLSFDASLAQNGMISLAGDFGIALNDLRAPTGTPSVFTPRQNLGASNCIKWAPYDSNVLAASHIDGTVRLWDIRAQNSFGKLAGHKDMVTSIQWSEESSADLYTGGKDGCIIHWDVPMTEDLSECCLREGLESVKYMADQFFTDDKDIYANLKRRQCGSLIPAAKTSIVDMCSTGSKILSIDSSAFLGAHDKRGADSFTVEEGTSDTIMEEMLSEFPILSVSSSPGSPSSSSRTLYEASPQSSPVISVAKSSSLTLEPSLSKPLTKLENDSTSTLVEKFELLLKGETSNTRRVSGDTLHDSDGTDYSLSTDVSRSEEVEAAFTYEKIVPLDLSMRLLVERQPMAYI</sequence>
<dbReference type="Proteomes" id="UP000094389">
    <property type="component" value="Unassembled WGS sequence"/>
</dbReference>
<dbReference type="PANTHER" id="PTHR22850">
    <property type="entry name" value="WD40 REPEAT FAMILY"/>
    <property type="match status" value="1"/>
</dbReference>
<name>A0A1E4S7N3_CYBJN</name>
<feature type="repeat" description="WD" evidence="3">
    <location>
        <begin position="296"/>
        <end position="338"/>
    </location>
</feature>
<dbReference type="Pfam" id="PF00400">
    <property type="entry name" value="WD40"/>
    <property type="match status" value="2"/>
</dbReference>
<feature type="region of interest" description="Disordered" evidence="4">
    <location>
        <begin position="433"/>
        <end position="452"/>
    </location>
</feature>
<evidence type="ECO:0000313" key="6">
    <source>
        <dbReference type="Proteomes" id="UP000094389"/>
    </source>
</evidence>
<dbReference type="PROSITE" id="PS50082">
    <property type="entry name" value="WD_REPEATS_2"/>
    <property type="match status" value="2"/>
</dbReference>
<dbReference type="InterPro" id="IPR036322">
    <property type="entry name" value="WD40_repeat_dom_sf"/>
</dbReference>